<dbReference type="GO" id="GO:0005524">
    <property type="term" value="F:ATP binding"/>
    <property type="evidence" value="ECO:0007669"/>
    <property type="project" value="UniProtKB-KW"/>
</dbReference>
<evidence type="ECO:0000256" key="1">
    <source>
        <dbReference type="ARBA" id="ARBA00022741"/>
    </source>
</evidence>
<protein>
    <recommendedName>
        <fullName evidence="6">Helicase C-terminal domain-containing protein</fullName>
    </recommendedName>
</protein>
<sequence length="561" mass="61774">MPQPPFAKGGLSASPPLEKATSSSPPLEKGGQGGISNLIEQLLDRHGTGRVLFRNTRAAVAGFPQRQLLAYPLARGEMEAPNSDTDPRIDWLIATLRELRPAKVLLICAHAKTVLALREELFRRAGIYAAIFHEHMDIVERDRAAAYFAAVEDGTQILLCSEIGSEGRNFQFVHHLVLFDLPLEPDLLEQRIGRLDRIGQTETIRLHVPYLTDSSEEVLFRWYAEGLGAFDAICPAAANVYDRQRETLHAALENLNQAEALIAETRQLTTQFNAELAAGRDRLLELHSHRPAVSAALVAAIAEVDARRDVASYMQQFWDGFGVEAEPGAGGSVVIRPGAEMLHETFPRLPEDGLTATFTRSDALAHEDREFLTWEHPMVRESMELLTASDLGAAAITLIHNGKFAQPTLFLEMLFVADCPAPPELQIGRFLPPTLLRLLLDGAGRDCADEFPHETLRGDCLTHNSALARSVIASQTARLATLIERGETLAQAALGGLETTARTQMHSALGAEVERLTALAQVNPSVRPDEIAFLRHRREQLDRALGRVELRLDALRLVVMT</sequence>
<organism evidence="7 8">
    <name type="scientific">Chromatium okenii</name>
    <dbReference type="NCBI Taxonomy" id="61644"/>
    <lineage>
        <taxon>Bacteria</taxon>
        <taxon>Pseudomonadati</taxon>
        <taxon>Pseudomonadota</taxon>
        <taxon>Gammaproteobacteria</taxon>
        <taxon>Chromatiales</taxon>
        <taxon>Chromatiaceae</taxon>
        <taxon>Chromatium</taxon>
    </lineage>
</organism>
<gene>
    <name evidence="7" type="ORF">CXB77_04295</name>
</gene>
<dbReference type="Pfam" id="PF12137">
    <property type="entry name" value="RapA_C"/>
    <property type="match status" value="1"/>
</dbReference>
<name>A0A2S7XU43_9GAMM</name>
<dbReference type="EMBL" id="PPGH01000018">
    <property type="protein sequence ID" value="PQJ97176.1"/>
    <property type="molecule type" value="Genomic_DNA"/>
</dbReference>
<reference evidence="7 8" key="1">
    <citation type="submission" date="2018-01" db="EMBL/GenBank/DDBJ databases">
        <title>The complete genome sequence of Chromatium okenii LaCa, a purple sulfur bacterium with a turbulent life.</title>
        <authorList>
            <person name="Luedin S.M."/>
            <person name="Liechti N."/>
            <person name="Storelli N."/>
            <person name="Danza F."/>
            <person name="Wittwer M."/>
            <person name="Pothier J.F."/>
            <person name="Tonolla M.A."/>
        </authorList>
    </citation>
    <scope>NUCLEOTIDE SEQUENCE [LARGE SCALE GENOMIC DNA]</scope>
    <source>
        <strain evidence="7 8">LaCa</strain>
    </source>
</reference>
<dbReference type="GO" id="GO:0006281">
    <property type="term" value="P:DNA repair"/>
    <property type="evidence" value="ECO:0007669"/>
    <property type="project" value="TreeGrafter"/>
</dbReference>
<dbReference type="GO" id="GO:0004386">
    <property type="term" value="F:helicase activity"/>
    <property type="evidence" value="ECO:0007669"/>
    <property type="project" value="UniProtKB-KW"/>
</dbReference>
<dbReference type="PANTHER" id="PTHR45626">
    <property type="entry name" value="TRANSCRIPTION TERMINATION FACTOR 2-RELATED"/>
    <property type="match status" value="1"/>
</dbReference>
<dbReference type="CDD" id="cd18793">
    <property type="entry name" value="SF2_C_SNF"/>
    <property type="match status" value="1"/>
</dbReference>
<feature type="domain" description="Helicase C-terminal" evidence="6">
    <location>
        <begin position="88"/>
        <end position="256"/>
    </location>
</feature>
<keyword evidence="4" id="KW-0175">Coiled coil</keyword>
<evidence type="ECO:0000259" key="6">
    <source>
        <dbReference type="PROSITE" id="PS51194"/>
    </source>
</evidence>
<dbReference type="Gene3D" id="6.10.140.2230">
    <property type="match status" value="1"/>
</dbReference>
<dbReference type="GO" id="GO:0008094">
    <property type="term" value="F:ATP-dependent activity, acting on DNA"/>
    <property type="evidence" value="ECO:0007669"/>
    <property type="project" value="TreeGrafter"/>
</dbReference>
<comment type="caution">
    <text evidence="7">The sequence shown here is derived from an EMBL/GenBank/DDBJ whole genome shotgun (WGS) entry which is preliminary data.</text>
</comment>
<evidence type="ECO:0000256" key="3">
    <source>
        <dbReference type="ARBA" id="ARBA00022840"/>
    </source>
</evidence>
<dbReference type="Proteomes" id="UP000239936">
    <property type="component" value="Unassembled WGS sequence"/>
</dbReference>
<evidence type="ECO:0000313" key="8">
    <source>
        <dbReference type="Proteomes" id="UP000239936"/>
    </source>
</evidence>
<feature type="region of interest" description="Disordered" evidence="5">
    <location>
        <begin position="1"/>
        <end position="31"/>
    </location>
</feature>
<feature type="coiled-coil region" evidence="4">
    <location>
        <begin position="238"/>
        <end position="268"/>
    </location>
</feature>
<dbReference type="SMART" id="SM00490">
    <property type="entry name" value="HELICc"/>
    <property type="match status" value="1"/>
</dbReference>
<evidence type="ECO:0000256" key="2">
    <source>
        <dbReference type="ARBA" id="ARBA00022801"/>
    </source>
</evidence>
<dbReference type="InterPro" id="IPR027417">
    <property type="entry name" value="P-loop_NTPase"/>
</dbReference>
<dbReference type="InterPro" id="IPR050628">
    <property type="entry name" value="SNF2_RAD54_helicase_TF"/>
</dbReference>
<dbReference type="Gene3D" id="6.10.140.1500">
    <property type="match status" value="1"/>
</dbReference>
<proteinExistence type="predicted"/>
<dbReference type="Gene3D" id="3.30.360.80">
    <property type="match status" value="1"/>
</dbReference>
<evidence type="ECO:0000313" key="7">
    <source>
        <dbReference type="EMBL" id="PQJ97176.1"/>
    </source>
</evidence>
<evidence type="ECO:0000256" key="4">
    <source>
        <dbReference type="SAM" id="Coils"/>
    </source>
</evidence>
<dbReference type="InterPro" id="IPR049730">
    <property type="entry name" value="SNF2/RAD54-like_C"/>
</dbReference>
<keyword evidence="3" id="KW-0067">ATP-binding</keyword>
<dbReference type="InterPro" id="IPR022737">
    <property type="entry name" value="RapA_C"/>
</dbReference>
<keyword evidence="8" id="KW-1185">Reference proteome</keyword>
<keyword evidence="1" id="KW-0547">Nucleotide-binding</keyword>
<keyword evidence="2" id="KW-0378">Hydrolase</keyword>
<dbReference type="GO" id="GO:0016817">
    <property type="term" value="F:hydrolase activity, acting on acid anhydrides"/>
    <property type="evidence" value="ECO:0007669"/>
    <property type="project" value="InterPro"/>
</dbReference>
<dbReference type="PROSITE" id="PS51194">
    <property type="entry name" value="HELICASE_CTER"/>
    <property type="match status" value="1"/>
</dbReference>
<evidence type="ECO:0000256" key="5">
    <source>
        <dbReference type="SAM" id="MobiDB-lite"/>
    </source>
</evidence>
<dbReference type="Gene3D" id="3.40.50.300">
    <property type="entry name" value="P-loop containing nucleotide triphosphate hydrolases"/>
    <property type="match status" value="1"/>
</dbReference>
<dbReference type="SUPFAM" id="SSF52540">
    <property type="entry name" value="P-loop containing nucleoside triphosphate hydrolases"/>
    <property type="match status" value="1"/>
</dbReference>
<dbReference type="OrthoDB" id="9814088at2"/>
<dbReference type="AlphaFoldDB" id="A0A2S7XU43"/>
<dbReference type="InterPro" id="IPR001650">
    <property type="entry name" value="Helicase_C-like"/>
</dbReference>
<dbReference type="Pfam" id="PF00271">
    <property type="entry name" value="Helicase_C"/>
    <property type="match status" value="1"/>
</dbReference>
<accession>A0A2S7XU43</accession>